<evidence type="ECO:0000313" key="11">
    <source>
        <dbReference type="Proteomes" id="UP001155182"/>
    </source>
</evidence>
<dbReference type="PROSITE" id="PS51330">
    <property type="entry name" value="DHFR_2"/>
    <property type="match status" value="1"/>
</dbReference>
<dbReference type="RefSeq" id="WP_252585669.1">
    <property type="nucleotide sequence ID" value="NZ_JAMWYS010000003.1"/>
</dbReference>
<keyword evidence="5 8" id="KW-0521">NADP</keyword>
<keyword evidence="6 8" id="KW-0560">Oxidoreductase</keyword>
<dbReference type="GO" id="GO:0046654">
    <property type="term" value="P:tetrahydrofolate biosynthetic process"/>
    <property type="evidence" value="ECO:0007669"/>
    <property type="project" value="InterPro"/>
</dbReference>
<dbReference type="SUPFAM" id="SSF53597">
    <property type="entry name" value="Dihydrofolate reductase-like"/>
    <property type="match status" value="1"/>
</dbReference>
<evidence type="ECO:0000256" key="6">
    <source>
        <dbReference type="ARBA" id="ARBA00023002"/>
    </source>
</evidence>
<feature type="domain" description="DHFR" evidence="9">
    <location>
        <begin position="2"/>
        <end position="160"/>
    </location>
</feature>
<dbReference type="GO" id="GO:0004146">
    <property type="term" value="F:dihydrofolate reductase activity"/>
    <property type="evidence" value="ECO:0007669"/>
    <property type="project" value="UniProtKB-EC"/>
</dbReference>
<name>A0A9X2EZN7_9SPHI</name>
<gene>
    <name evidence="10" type="ORF">NF867_00985</name>
</gene>
<dbReference type="GO" id="GO:0070401">
    <property type="term" value="F:NADP+ binding"/>
    <property type="evidence" value="ECO:0007669"/>
    <property type="project" value="UniProtKB-ARBA"/>
</dbReference>
<evidence type="ECO:0000259" key="9">
    <source>
        <dbReference type="PROSITE" id="PS51330"/>
    </source>
</evidence>
<dbReference type="GO" id="GO:0046452">
    <property type="term" value="P:dihydrofolate metabolic process"/>
    <property type="evidence" value="ECO:0007669"/>
    <property type="project" value="TreeGrafter"/>
</dbReference>
<evidence type="ECO:0000256" key="1">
    <source>
        <dbReference type="ARBA" id="ARBA00004903"/>
    </source>
</evidence>
<organism evidence="10 11">
    <name type="scientific">Solitalea agri</name>
    <dbReference type="NCBI Taxonomy" id="2953739"/>
    <lineage>
        <taxon>Bacteria</taxon>
        <taxon>Pseudomonadati</taxon>
        <taxon>Bacteroidota</taxon>
        <taxon>Sphingobacteriia</taxon>
        <taxon>Sphingobacteriales</taxon>
        <taxon>Sphingobacteriaceae</taxon>
        <taxon>Solitalea</taxon>
    </lineage>
</organism>
<dbReference type="GO" id="GO:0005829">
    <property type="term" value="C:cytosol"/>
    <property type="evidence" value="ECO:0007669"/>
    <property type="project" value="TreeGrafter"/>
</dbReference>
<dbReference type="PANTHER" id="PTHR48069">
    <property type="entry name" value="DIHYDROFOLATE REDUCTASE"/>
    <property type="match status" value="1"/>
</dbReference>
<dbReference type="InterPro" id="IPR012259">
    <property type="entry name" value="DHFR"/>
</dbReference>
<accession>A0A9X2EZN7</accession>
<dbReference type="EMBL" id="JAMWYS010000003">
    <property type="protein sequence ID" value="MCO4291435.1"/>
    <property type="molecule type" value="Genomic_DNA"/>
</dbReference>
<evidence type="ECO:0000256" key="8">
    <source>
        <dbReference type="PIRNR" id="PIRNR000194"/>
    </source>
</evidence>
<keyword evidence="4 8" id="KW-0554">One-carbon metabolism</keyword>
<evidence type="ECO:0000256" key="5">
    <source>
        <dbReference type="ARBA" id="ARBA00022857"/>
    </source>
</evidence>
<evidence type="ECO:0000256" key="4">
    <source>
        <dbReference type="ARBA" id="ARBA00022563"/>
    </source>
</evidence>
<evidence type="ECO:0000256" key="3">
    <source>
        <dbReference type="ARBA" id="ARBA00012856"/>
    </source>
</evidence>
<comment type="catalytic activity">
    <reaction evidence="8">
        <text>(6S)-5,6,7,8-tetrahydrofolate + NADP(+) = 7,8-dihydrofolate + NADPH + H(+)</text>
        <dbReference type="Rhea" id="RHEA:15009"/>
        <dbReference type="ChEBI" id="CHEBI:15378"/>
        <dbReference type="ChEBI" id="CHEBI:57451"/>
        <dbReference type="ChEBI" id="CHEBI:57453"/>
        <dbReference type="ChEBI" id="CHEBI:57783"/>
        <dbReference type="ChEBI" id="CHEBI:58349"/>
        <dbReference type="EC" id="1.5.1.3"/>
    </reaction>
</comment>
<dbReference type="Proteomes" id="UP001155182">
    <property type="component" value="Unassembled WGS sequence"/>
</dbReference>
<dbReference type="FunFam" id="3.40.430.10:FF:000001">
    <property type="entry name" value="Dihydrofolate reductase"/>
    <property type="match status" value="1"/>
</dbReference>
<comment type="function">
    <text evidence="7 8">Key enzyme in folate metabolism. Catalyzes an essential reaction for de novo glycine and purine synthesis, and for DNA precursor synthesis.</text>
</comment>
<proteinExistence type="inferred from homology"/>
<dbReference type="GO" id="GO:0006730">
    <property type="term" value="P:one-carbon metabolic process"/>
    <property type="evidence" value="ECO:0007669"/>
    <property type="project" value="UniProtKB-KW"/>
</dbReference>
<comment type="caution">
    <text evidence="10">The sequence shown here is derived from an EMBL/GenBank/DDBJ whole genome shotgun (WGS) entry which is preliminary data.</text>
</comment>
<comment type="pathway">
    <text evidence="1 8">Cofactor biosynthesis; tetrahydrofolate biosynthesis; 5,6,7,8-tetrahydrofolate from 7,8-dihydrofolate: step 1/1.</text>
</comment>
<evidence type="ECO:0000313" key="10">
    <source>
        <dbReference type="EMBL" id="MCO4291435.1"/>
    </source>
</evidence>
<dbReference type="InterPro" id="IPR024072">
    <property type="entry name" value="DHFR-like_dom_sf"/>
</dbReference>
<dbReference type="PRINTS" id="PR00070">
    <property type="entry name" value="DHFR"/>
</dbReference>
<dbReference type="AlphaFoldDB" id="A0A9X2EZN7"/>
<dbReference type="Gene3D" id="3.40.430.10">
    <property type="entry name" value="Dihydrofolate Reductase, subunit A"/>
    <property type="match status" value="1"/>
</dbReference>
<comment type="similarity">
    <text evidence="2 8">Belongs to the dihydrofolate reductase family.</text>
</comment>
<dbReference type="InterPro" id="IPR001796">
    <property type="entry name" value="DHFR_dom"/>
</dbReference>
<dbReference type="Pfam" id="PF00186">
    <property type="entry name" value="DHFR_1"/>
    <property type="match status" value="1"/>
</dbReference>
<dbReference type="PIRSF" id="PIRSF000194">
    <property type="entry name" value="DHFR"/>
    <property type="match status" value="1"/>
</dbReference>
<sequence length="163" mass="18445">MTLSIIVAKAENNVIGNNNTLIWHLPADLKYFKNLTTGNTIIMGRKTYDSIGKPLPNRRNIVISRNTDLKIAGCEVVNSLDEALKMSGNEEHVFIIGGAEIYKQALNKVDTLYITEVKSTFEGDAFLDEISPEIWHEVSREDHLADEKNKVNYSFVTYKRTLI</sequence>
<dbReference type="CDD" id="cd00209">
    <property type="entry name" value="DHFR"/>
    <property type="match status" value="1"/>
</dbReference>
<dbReference type="EC" id="1.5.1.3" evidence="3 8"/>
<dbReference type="PANTHER" id="PTHR48069:SF3">
    <property type="entry name" value="DIHYDROFOLATE REDUCTASE"/>
    <property type="match status" value="1"/>
</dbReference>
<evidence type="ECO:0000256" key="7">
    <source>
        <dbReference type="ARBA" id="ARBA00025067"/>
    </source>
</evidence>
<dbReference type="GO" id="GO:0046655">
    <property type="term" value="P:folic acid metabolic process"/>
    <property type="evidence" value="ECO:0007669"/>
    <property type="project" value="TreeGrafter"/>
</dbReference>
<reference evidence="10" key="1">
    <citation type="submission" date="2022-06" db="EMBL/GenBank/DDBJ databases">
        <title>Solitalea sp. MAHUQ-68 isolated from rhizospheric soil.</title>
        <authorList>
            <person name="Huq M.A."/>
        </authorList>
    </citation>
    <scope>NUCLEOTIDE SEQUENCE</scope>
    <source>
        <strain evidence="10">MAHUQ-68</strain>
    </source>
</reference>
<keyword evidence="11" id="KW-1185">Reference proteome</keyword>
<evidence type="ECO:0000256" key="2">
    <source>
        <dbReference type="ARBA" id="ARBA00009539"/>
    </source>
</evidence>
<protein>
    <recommendedName>
        <fullName evidence="3 8">Dihydrofolate reductase</fullName>
        <ecNumber evidence="3 8">1.5.1.3</ecNumber>
    </recommendedName>
</protein>